<evidence type="ECO:0000256" key="1">
    <source>
        <dbReference type="SAM" id="MobiDB-lite"/>
    </source>
</evidence>
<evidence type="ECO:0000313" key="4">
    <source>
        <dbReference type="Proteomes" id="UP000078512"/>
    </source>
</evidence>
<proteinExistence type="predicted"/>
<protein>
    <submittedName>
        <fullName evidence="3">Uncharacterized protein</fullName>
    </submittedName>
</protein>
<gene>
    <name evidence="3" type="ORF">K457DRAFT_14359</name>
</gene>
<feature type="compositionally biased region" description="Low complexity" evidence="1">
    <location>
        <begin position="107"/>
        <end position="128"/>
    </location>
</feature>
<dbReference type="EMBL" id="KV442017">
    <property type="protein sequence ID" value="OAQ34521.1"/>
    <property type="molecule type" value="Genomic_DNA"/>
</dbReference>
<keyword evidence="4" id="KW-1185">Reference proteome</keyword>
<dbReference type="OrthoDB" id="10419998at2759"/>
<name>A0A197KCV6_9FUNG</name>
<organism evidence="3 4">
    <name type="scientific">Linnemannia elongata AG-77</name>
    <dbReference type="NCBI Taxonomy" id="1314771"/>
    <lineage>
        <taxon>Eukaryota</taxon>
        <taxon>Fungi</taxon>
        <taxon>Fungi incertae sedis</taxon>
        <taxon>Mucoromycota</taxon>
        <taxon>Mortierellomycotina</taxon>
        <taxon>Mortierellomycetes</taxon>
        <taxon>Mortierellales</taxon>
        <taxon>Mortierellaceae</taxon>
        <taxon>Linnemannia</taxon>
    </lineage>
</organism>
<sequence>MLEVTQIGIIIIIVVGLVISAGFLCWWLPRSFRKDAEYKKRSVNDDPNAAPPYVANVDVELQVQPSVVISMPVPPLEDESLPPPPSYPVDNRHDASSSSSLPPVPGYDATDTASAYASPPATTLERTA</sequence>
<feature type="transmembrane region" description="Helical" evidence="2">
    <location>
        <begin position="6"/>
        <end position="29"/>
    </location>
</feature>
<dbReference type="Proteomes" id="UP000078512">
    <property type="component" value="Unassembled WGS sequence"/>
</dbReference>
<reference evidence="3 4" key="1">
    <citation type="submission" date="2016-05" db="EMBL/GenBank/DDBJ databases">
        <title>Genome sequencing reveals origins of a unique bacterial endosymbiosis in the earliest lineages of terrestrial Fungi.</title>
        <authorList>
            <consortium name="DOE Joint Genome Institute"/>
            <person name="Uehling J."/>
            <person name="Gryganskyi A."/>
            <person name="Hameed K."/>
            <person name="Tschaplinski T."/>
            <person name="Misztal P."/>
            <person name="Wu S."/>
            <person name="Desiro A."/>
            <person name="Vande Pol N."/>
            <person name="Du Z.-Y."/>
            <person name="Zienkiewicz A."/>
            <person name="Zienkiewicz K."/>
            <person name="Morin E."/>
            <person name="Tisserant E."/>
            <person name="Splivallo R."/>
            <person name="Hainaut M."/>
            <person name="Henrissat B."/>
            <person name="Ohm R."/>
            <person name="Kuo A."/>
            <person name="Yan J."/>
            <person name="Lipzen A."/>
            <person name="Nolan M."/>
            <person name="Labutti K."/>
            <person name="Barry K."/>
            <person name="Goldstein A."/>
            <person name="Labbe J."/>
            <person name="Schadt C."/>
            <person name="Tuskan G."/>
            <person name="Grigoriev I."/>
            <person name="Martin F."/>
            <person name="Vilgalys R."/>
            <person name="Bonito G."/>
        </authorList>
    </citation>
    <scope>NUCLEOTIDE SEQUENCE [LARGE SCALE GENOMIC DNA]</scope>
    <source>
        <strain evidence="3 4">AG-77</strain>
    </source>
</reference>
<keyword evidence="2" id="KW-0812">Transmembrane</keyword>
<evidence type="ECO:0000256" key="2">
    <source>
        <dbReference type="SAM" id="Phobius"/>
    </source>
</evidence>
<feature type="region of interest" description="Disordered" evidence="1">
    <location>
        <begin position="72"/>
        <end position="128"/>
    </location>
</feature>
<evidence type="ECO:0000313" key="3">
    <source>
        <dbReference type="EMBL" id="OAQ34521.1"/>
    </source>
</evidence>
<keyword evidence="2" id="KW-1133">Transmembrane helix</keyword>
<accession>A0A197KCV6</accession>
<dbReference type="AlphaFoldDB" id="A0A197KCV6"/>
<keyword evidence="2" id="KW-0472">Membrane</keyword>